<gene>
    <name evidence="1" type="ORF">GJV78_00250</name>
</gene>
<sequence>MGLLGREDIELDLRGGDGGTVIRVRRVVLGVFRRTVAQIAMHPGIDGAPVRIKAVSLRHARDIDLLEKLLDSCMDLVAALEPKRNE</sequence>
<dbReference type="Proteomes" id="UP000477739">
    <property type="component" value="Unassembled WGS sequence"/>
</dbReference>
<proteinExistence type="predicted"/>
<keyword evidence="2" id="KW-1185">Reference proteome</keyword>
<name>A0A6L6IJ26_9ENTR</name>
<dbReference type="EMBL" id="WMJZ01000001">
    <property type="protein sequence ID" value="MTH44723.1"/>
    <property type="molecule type" value="Genomic_DNA"/>
</dbReference>
<dbReference type="RefSeq" id="WP_155106430.1">
    <property type="nucleotide sequence ID" value="NZ_WMJZ01000001.1"/>
</dbReference>
<reference evidence="1 2" key="1">
    <citation type="submission" date="2019-11" db="EMBL/GenBank/DDBJ databases">
        <title>Escherichia alba sp. nov. isolated from the gut of plastic-eating superworms Zophobas atratus.</title>
        <authorList>
            <person name="Yang Y."/>
        </authorList>
    </citation>
    <scope>NUCLEOTIDE SEQUENCE [LARGE SCALE GENOMIC DNA]</scope>
    <source>
        <strain evidence="2">BIT-B35</strain>
    </source>
</reference>
<dbReference type="OrthoDB" id="9957112at2"/>
<protein>
    <submittedName>
        <fullName evidence="1">Uncharacterized protein</fullName>
    </submittedName>
</protein>
<organism evidence="1 2">
    <name type="scientific">Intestinirhabdus alba</name>
    <dbReference type="NCBI Taxonomy" id="2899544"/>
    <lineage>
        <taxon>Bacteria</taxon>
        <taxon>Pseudomonadati</taxon>
        <taxon>Pseudomonadota</taxon>
        <taxon>Gammaproteobacteria</taxon>
        <taxon>Enterobacterales</taxon>
        <taxon>Enterobacteriaceae</taxon>
        <taxon>Intestinirhabdus</taxon>
    </lineage>
</organism>
<accession>A0A6L6IJ26</accession>
<evidence type="ECO:0000313" key="1">
    <source>
        <dbReference type="EMBL" id="MTH44723.1"/>
    </source>
</evidence>
<comment type="caution">
    <text evidence="1">The sequence shown here is derived from an EMBL/GenBank/DDBJ whole genome shotgun (WGS) entry which is preliminary data.</text>
</comment>
<evidence type="ECO:0000313" key="2">
    <source>
        <dbReference type="Proteomes" id="UP000477739"/>
    </source>
</evidence>
<dbReference type="AlphaFoldDB" id="A0A6L6IJ26"/>